<accession>A0A1X6NU78</accession>
<dbReference type="Proteomes" id="UP000218209">
    <property type="component" value="Unassembled WGS sequence"/>
</dbReference>
<feature type="transmembrane region" description="Helical" evidence="2">
    <location>
        <begin position="112"/>
        <end position="137"/>
    </location>
</feature>
<keyword evidence="4" id="KW-1185">Reference proteome</keyword>
<evidence type="ECO:0000256" key="2">
    <source>
        <dbReference type="SAM" id="Phobius"/>
    </source>
</evidence>
<proteinExistence type="predicted"/>
<gene>
    <name evidence="3" type="ORF">BU14_0474s0006</name>
</gene>
<feature type="compositionally biased region" description="Low complexity" evidence="1">
    <location>
        <begin position="339"/>
        <end position="349"/>
    </location>
</feature>
<name>A0A1X6NU78_PORUM</name>
<dbReference type="AlphaFoldDB" id="A0A1X6NU78"/>
<feature type="region of interest" description="Disordered" evidence="1">
    <location>
        <begin position="1"/>
        <end position="57"/>
    </location>
</feature>
<feature type="region of interest" description="Disordered" evidence="1">
    <location>
        <begin position="182"/>
        <end position="317"/>
    </location>
</feature>
<feature type="compositionally biased region" description="Low complexity" evidence="1">
    <location>
        <begin position="287"/>
        <end position="297"/>
    </location>
</feature>
<evidence type="ECO:0000313" key="4">
    <source>
        <dbReference type="Proteomes" id="UP000218209"/>
    </source>
</evidence>
<feature type="region of interest" description="Disordered" evidence="1">
    <location>
        <begin position="330"/>
        <end position="369"/>
    </location>
</feature>
<keyword evidence="2" id="KW-1133">Transmembrane helix</keyword>
<keyword evidence="2" id="KW-0472">Membrane</keyword>
<keyword evidence="2" id="KW-0812">Transmembrane</keyword>
<feature type="compositionally biased region" description="Low complexity" evidence="1">
    <location>
        <begin position="47"/>
        <end position="57"/>
    </location>
</feature>
<feature type="compositionally biased region" description="Low complexity" evidence="1">
    <location>
        <begin position="7"/>
        <end position="39"/>
    </location>
</feature>
<sequence length="386" mass="38854">MQSASNGATPPNAAGKGTATTAATDVAGGLAGSPAAASKSSRRRPPRSATPAPEAAASRAVRAVLLPPATALKAVIGYTATALGVSKPRPGALPAAPSGRPPPLSVATRRDIVLGLAITAGTFAVGAAAGCRAVILLKGTNRFRDSIDIPATAFGVLPADGPSGPHVTSGFITKSVWRRHPSRAPHAAAAAGDWRQRPRLVRSPPRPAAVRPGGAAAAERRDARHPPGGRALPRNEAVGHARPGPRRRCAAVCDGPARRARGGVPGGRAPAGRGPPPPTWRRRDGAPRPGRAGRAGAPRGGGVDRAPVGGGRFGGAAAVGGPRRVHALPRRRADQGGCRVRAAGSRRQGAGAGHVARERREGDAVEAADAPSCGRRTGWVRGEEAV</sequence>
<protein>
    <submittedName>
        <fullName evidence="3">Uncharacterized protein</fullName>
    </submittedName>
</protein>
<feature type="compositionally biased region" description="Gly residues" evidence="1">
    <location>
        <begin position="298"/>
        <end position="317"/>
    </location>
</feature>
<organism evidence="3 4">
    <name type="scientific">Porphyra umbilicalis</name>
    <name type="common">Purple laver</name>
    <name type="synonym">Red alga</name>
    <dbReference type="NCBI Taxonomy" id="2786"/>
    <lineage>
        <taxon>Eukaryota</taxon>
        <taxon>Rhodophyta</taxon>
        <taxon>Bangiophyceae</taxon>
        <taxon>Bangiales</taxon>
        <taxon>Bangiaceae</taxon>
        <taxon>Porphyra</taxon>
    </lineage>
</organism>
<dbReference type="EMBL" id="KV919087">
    <property type="protein sequence ID" value="OSX72060.1"/>
    <property type="molecule type" value="Genomic_DNA"/>
</dbReference>
<evidence type="ECO:0000256" key="1">
    <source>
        <dbReference type="SAM" id="MobiDB-lite"/>
    </source>
</evidence>
<reference evidence="3 4" key="1">
    <citation type="submission" date="2017-03" db="EMBL/GenBank/DDBJ databases">
        <title>WGS assembly of Porphyra umbilicalis.</title>
        <authorList>
            <person name="Brawley S.H."/>
            <person name="Blouin N.A."/>
            <person name="Ficko-Blean E."/>
            <person name="Wheeler G.L."/>
            <person name="Lohr M."/>
            <person name="Goodson H.V."/>
            <person name="Jenkins J.W."/>
            <person name="Blaby-Haas C.E."/>
            <person name="Helliwell K.E."/>
            <person name="Chan C."/>
            <person name="Marriage T."/>
            <person name="Bhattacharya D."/>
            <person name="Klein A.S."/>
            <person name="Badis Y."/>
            <person name="Brodie J."/>
            <person name="Cao Y."/>
            <person name="Collen J."/>
            <person name="Dittami S.M."/>
            <person name="Gachon C.M."/>
            <person name="Green B.R."/>
            <person name="Karpowicz S."/>
            <person name="Kim J.W."/>
            <person name="Kudahl U."/>
            <person name="Lin S."/>
            <person name="Michel G."/>
            <person name="Mittag M."/>
            <person name="Olson B.J."/>
            <person name="Pangilinan J."/>
            <person name="Peng Y."/>
            <person name="Qiu H."/>
            <person name="Shu S."/>
            <person name="Singer J.T."/>
            <person name="Smith A.G."/>
            <person name="Sprecher B.N."/>
            <person name="Wagner V."/>
            <person name="Wang W."/>
            <person name="Wang Z.-Y."/>
            <person name="Yan J."/>
            <person name="Yarish C."/>
            <person name="Zoeuner-Riek S."/>
            <person name="Zhuang Y."/>
            <person name="Zou Y."/>
            <person name="Lindquist E.A."/>
            <person name="Grimwood J."/>
            <person name="Barry K."/>
            <person name="Rokhsar D.S."/>
            <person name="Schmutz J."/>
            <person name="Stiller J.W."/>
            <person name="Grossman A.R."/>
            <person name="Prochnik S.E."/>
        </authorList>
    </citation>
    <scope>NUCLEOTIDE SEQUENCE [LARGE SCALE GENOMIC DNA]</scope>
    <source>
        <strain evidence="3">4086291</strain>
    </source>
</reference>
<evidence type="ECO:0000313" key="3">
    <source>
        <dbReference type="EMBL" id="OSX72060.1"/>
    </source>
</evidence>
<feature type="compositionally biased region" description="Low complexity" evidence="1">
    <location>
        <begin position="208"/>
        <end position="217"/>
    </location>
</feature>